<dbReference type="AlphaFoldDB" id="A0A7Z0PEN0"/>
<dbReference type="EMBL" id="JABMKT010000002">
    <property type="protein sequence ID" value="NYV27361.1"/>
    <property type="molecule type" value="Genomic_DNA"/>
</dbReference>
<evidence type="ECO:0000313" key="2">
    <source>
        <dbReference type="Proteomes" id="UP000526184"/>
    </source>
</evidence>
<keyword evidence="2" id="KW-1185">Reference proteome</keyword>
<proteinExistence type="predicted"/>
<accession>A0A7Z0PEN0</accession>
<evidence type="ECO:0000313" key="1">
    <source>
        <dbReference type="EMBL" id="NYV27361.1"/>
    </source>
</evidence>
<name>A0A7Z0PEN0_9FUSO</name>
<organism evidence="1 2">
    <name type="scientific">Streptobacillus felis</name>
    <dbReference type="NCBI Taxonomy" id="1384509"/>
    <lineage>
        <taxon>Bacteria</taxon>
        <taxon>Fusobacteriati</taxon>
        <taxon>Fusobacteriota</taxon>
        <taxon>Fusobacteriia</taxon>
        <taxon>Fusobacteriales</taxon>
        <taxon>Leptotrichiaceae</taxon>
        <taxon>Streptobacillus</taxon>
    </lineage>
</organism>
<protein>
    <submittedName>
        <fullName evidence="1">Uncharacterized protein</fullName>
    </submittedName>
</protein>
<gene>
    <name evidence="1" type="ORF">HP397_00780</name>
</gene>
<dbReference type="Proteomes" id="UP000526184">
    <property type="component" value="Unassembled WGS sequence"/>
</dbReference>
<reference evidence="1 2" key="1">
    <citation type="submission" date="2020-05" db="EMBL/GenBank/DDBJ databases">
        <title>Streptobacillus felis strain LHL191014123.</title>
        <authorList>
            <person name="Fawzy A."/>
            <person name="Rau J."/>
            <person name="Risse K."/>
            <person name="Schauerte N."/>
            <person name="Geiger C."/>
            <person name="Blom J."/>
            <person name="Imirzalioglu C."/>
            <person name="Falgenhauer J."/>
            <person name="Bach A."/>
            <person name="Herden C."/>
            <person name="Eisenberg T."/>
        </authorList>
    </citation>
    <scope>NUCLEOTIDE SEQUENCE [LARGE SCALE GENOMIC DNA]</scope>
    <source>
        <strain evidence="1 2">LHL191014123</strain>
    </source>
</reference>
<sequence length="141" mass="16971">MFNFSVLIEGENEKILLEKTEIFDLSYNFKSRNESLVLGDKEVTLSLGIKFLNDPNDKKVREKSVKNLGSILHWISKEKDYRKIEIKEILTEDEFVKYKFNNMYIEELNKKYNEENIGEYMLIFKQNLFEKNKIEVEKERD</sequence>
<comment type="caution">
    <text evidence="1">The sequence shown here is derived from an EMBL/GenBank/DDBJ whole genome shotgun (WGS) entry which is preliminary data.</text>
</comment>
<dbReference type="RefSeq" id="WP_180135292.1">
    <property type="nucleotide sequence ID" value="NZ_JABMKT010000002.1"/>
</dbReference>